<organism evidence="2 3">
    <name type="scientific">Phaeosphaeria nodorum (strain SN15 / ATCC MYA-4574 / FGSC 10173)</name>
    <name type="common">Glume blotch fungus</name>
    <name type="synonym">Parastagonospora nodorum</name>
    <dbReference type="NCBI Taxonomy" id="321614"/>
    <lineage>
        <taxon>Eukaryota</taxon>
        <taxon>Fungi</taxon>
        <taxon>Dikarya</taxon>
        <taxon>Ascomycota</taxon>
        <taxon>Pezizomycotina</taxon>
        <taxon>Dothideomycetes</taxon>
        <taxon>Pleosporomycetidae</taxon>
        <taxon>Pleosporales</taxon>
        <taxon>Pleosporineae</taxon>
        <taxon>Phaeosphaeriaceae</taxon>
        <taxon>Parastagonospora</taxon>
    </lineage>
</organism>
<evidence type="ECO:0000313" key="2">
    <source>
        <dbReference type="EMBL" id="QRD00687.1"/>
    </source>
</evidence>
<proteinExistence type="predicted"/>
<keyword evidence="3" id="KW-1185">Reference proteome</keyword>
<sequence length="115" mass="12195">MPECEGAVSSEQWPGEERSGGAGVVVQIRRRLSGECDCRDARAQGTDADTARTATKSTKSRDDAKDAQEKERETKSAARLAYGRQEGVSASPVGTKGQKRAGSNHWAGSATLQSL</sequence>
<evidence type="ECO:0000256" key="1">
    <source>
        <dbReference type="SAM" id="MobiDB-lite"/>
    </source>
</evidence>
<dbReference type="EMBL" id="CP069033">
    <property type="protein sequence ID" value="QRD00687.1"/>
    <property type="molecule type" value="Genomic_DNA"/>
</dbReference>
<accession>A0A7U2F8V9</accession>
<dbReference type="AlphaFoldDB" id="A0A7U2F8V9"/>
<feature type="region of interest" description="Disordered" evidence="1">
    <location>
        <begin position="1"/>
        <end position="24"/>
    </location>
</feature>
<name>A0A7U2F8V9_PHANO</name>
<protein>
    <submittedName>
        <fullName evidence="2">Uncharacterized protein</fullName>
    </submittedName>
</protein>
<dbReference type="VEuPathDB" id="FungiDB:JI435_415630"/>
<dbReference type="Proteomes" id="UP000663193">
    <property type="component" value="Chromosome 11"/>
</dbReference>
<feature type="compositionally biased region" description="Basic and acidic residues" evidence="1">
    <location>
        <begin position="59"/>
        <end position="76"/>
    </location>
</feature>
<gene>
    <name evidence="2" type="ORF">JI435_415630</name>
</gene>
<reference evidence="3" key="1">
    <citation type="journal article" date="2021" name="BMC Genomics">
        <title>Chromosome-level genome assembly and manually-curated proteome of model necrotroph Parastagonospora nodorum Sn15 reveals a genome-wide trove of candidate effector homologs, and redundancy of virulence-related functions within an accessory chromosome.</title>
        <authorList>
            <person name="Bertazzoni S."/>
            <person name="Jones D.A.B."/>
            <person name="Phan H.T."/>
            <person name="Tan K.-C."/>
            <person name="Hane J.K."/>
        </authorList>
    </citation>
    <scope>NUCLEOTIDE SEQUENCE [LARGE SCALE GENOMIC DNA]</scope>
    <source>
        <strain evidence="3">SN15 / ATCC MYA-4574 / FGSC 10173)</strain>
    </source>
</reference>
<feature type="region of interest" description="Disordered" evidence="1">
    <location>
        <begin position="39"/>
        <end position="115"/>
    </location>
</feature>
<evidence type="ECO:0000313" key="3">
    <source>
        <dbReference type="Proteomes" id="UP000663193"/>
    </source>
</evidence>